<comment type="similarity">
    <text evidence="8">Belongs to the G-protein coupled receptor 1 family.</text>
</comment>
<gene>
    <name evidence="12" type="ORF">V1264_001532</name>
</gene>
<evidence type="ECO:0000313" key="12">
    <source>
        <dbReference type="EMBL" id="KAK7115711.1"/>
    </source>
</evidence>
<feature type="transmembrane region" description="Helical" evidence="10">
    <location>
        <begin position="275"/>
        <end position="299"/>
    </location>
</feature>
<feature type="domain" description="G-protein coupled receptors family 1 profile" evidence="11">
    <location>
        <begin position="37"/>
        <end position="292"/>
    </location>
</feature>
<feature type="transmembrane region" description="Helical" evidence="10">
    <location>
        <begin position="22"/>
        <end position="43"/>
    </location>
</feature>
<dbReference type="GO" id="GO:0016020">
    <property type="term" value="C:membrane"/>
    <property type="evidence" value="ECO:0007669"/>
    <property type="project" value="UniProtKB-SubCell"/>
</dbReference>
<keyword evidence="5 10" id="KW-0472">Membrane</keyword>
<evidence type="ECO:0000256" key="3">
    <source>
        <dbReference type="ARBA" id="ARBA00022989"/>
    </source>
</evidence>
<keyword evidence="7 8" id="KW-0807">Transducer</keyword>
<dbReference type="Pfam" id="PF00001">
    <property type="entry name" value="7tm_1"/>
    <property type="match status" value="1"/>
</dbReference>
<organism evidence="12 13">
    <name type="scientific">Littorina saxatilis</name>
    <dbReference type="NCBI Taxonomy" id="31220"/>
    <lineage>
        <taxon>Eukaryota</taxon>
        <taxon>Metazoa</taxon>
        <taxon>Spiralia</taxon>
        <taxon>Lophotrochozoa</taxon>
        <taxon>Mollusca</taxon>
        <taxon>Gastropoda</taxon>
        <taxon>Caenogastropoda</taxon>
        <taxon>Littorinimorpha</taxon>
        <taxon>Littorinoidea</taxon>
        <taxon>Littorinidae</taxon>
        <taxon>Littorina</taxon>
    </lineage>
</organism>
<evidence type="ECO:0000256" key="10">
    <source>
        <dbReference type="SAM" id="Phobius"/>
    </source>
</evidence>
<feature type="transmembrane region" description="Helical" evidence="10">
    <location>
        <begin position="225"/>
        <end position="245"/>
    </location>
</feature>
<dbReference type="PROSITE" id="PS00237">
    <property type="entry name" value="G_PROTEIN_RECEP_F1_1"/>
    <property type="match status" value="1"/>
</dbReference>
<comment type="subcellular location">
    <subcellularLocation>
        <location evidence="1">Membrane</location>
        <topology evidence="1">Multi-pass membrane protein</topology>
    </subcellularLocation>
</comment>
<evidence type="ECO:0000256" key="6">
    <source>
        <dbReference type="ARBA" id="ARBA00023170"/>
    </source>
</evidence>
<feature type="region of interest" description="Disordered" evidence="9">
    <location>
        <begin position="333"/>
        <end position="384"/>
    </location>
</feature>
<evidence type="ECO:0000256" key="9">
    <source>
        <dbReference type="SAM" id="MobiDB-lite"/>
    </source>
</evidence>
<evidence type="ECO:0000256" key="1">
    <source>
        <dbReference type="ARBA" id="ARBA00004141"/>
    </source>
</evidence>
<dbReference type="PROSITE" id="PS50262">
    <property type="entry name" value="G_PROTEIN_RECEP_F1_2"/>
    <property type="match status" value="1"/>
</dbReference>
<dbReference type="CDD" id="cd00637">
    <property type="entry name" value="7tm_classA_rhodopsin-like"/>
    <property type="match status" value="1"/>
</dbReference>
<dbReference type="InterPro" id="IPR000276">
    <property type="entry name" value="GPCR_Rhodpsn"/>
</dbReference>
<protein>
    <recommendedName>
        <fullName evidence="11">G-protein coupled receptors family 1 profile domain-containing protein</fullName>
    </recommendedName>
</protein>
<evidence type="ECO:0000256" key="4">
    <source>
        <dbReference type="ARBA" id="ARBA00023040"/>
    </source>
</evidence>
<feature type="compositionally biased region" description="Polar residues" evidence="9">
    <location>
        <begin position="336"/>
        <end position="347"/>
    </location>
</feature>
<dbReference type="AlphaFoldDB" id="A0AAN9GPU8"/>
<keyword evidence="3 10" id="KW-1133">Transmembrane helix</keyword>
<dbReference type="EMBL" id="JBAMIC010000001">
    <property type="protein sequence ID" value="KAK7115711.1"/>
    <property type="molecule type" value="Genomic_DNA"/>
</dbReference>
<accession>A0AAN9GPU8</accession>
<dbReference type="Proteomes" id="UP001374579">
    <property type="component" value="Unassembled WGS sequence"/>
</dbReference>
<feature type="transmembrane region" description="Helical" evidence="10">
    <location>
        <begin position="179"/>
        <end position="204"/>
    </location>
</feature>
<keyword evidence="4 8" id="KW-0297">G-protein coupled receptor</keyword>
<proteinExistence type="inferred from homology"/>
<keyword evidence="2 8" id="KW-0812">Transmembrane</keyword>
<dbReference type="InterPro" id="IPR017452">
    <property type="entry name" value="GPCR_Rhodpsn_7TM"/>
</dbReference>
<evidence type="ECO:0000256" key="7">
    <source>
        <dbReference type="ARBA" id="ARBA00023224"/>
    </source>
</evidence>
<comment type="caution">
    <text evidence="12">The sequence shown here is derived from an EMBL/GenBank/DDBJ whole genome shotgun (WGS) entry which is preliminary data.</text>
</comment>
<keyword evidence="6 8" id="KW-0675">Receptor</keyword>
<reference evidence="12 13" key="1">
    <citation type="submission" date="2024-02" db="EMBL/GenBank/DDBJ databases">
        <title>Chromosome-scale genome assembly of the rough periwinkle Littorina saxatilis.</title>
        <authorList>
            <person name="De Jode A."/>
            <person name="Faria R."/>
            <person name="Formenti G."/>
            <person name="Sims Y."/>
            <person name="Smith T.P."/>
            <person name="Tracey A."/>
            <person name="Wood J.M.D."/>
            <person name="Zagrodzka Z.B."/>
            <person name="Johannesson K."/>
            <person name="Butlin R.K."/>
            <person name="Leder E.H."/>
        </authorList>
    </citation>
    <scope>NUCLEOTIDE SEQUENCE [LARGE SCALE GENOMIC DNA]</scope>
    <source>
        <strain evidence="12">Snail1</strain>
        <tissue evidence="12">Muscle</tissue>
    </source>
</reference>
<dbReference type="PANTHER" id="PTHR24243:SF208">
    <property type="entry name" value="PYROKININ-1 RECEPTOR"/>
    <property type="match status" value="1"/>
</dbReference>
<evidence type="ECO:0000256" key="2">
    <source>
        <dbReference type="ARBA" id="ARBA00022692"/>
    </source>
</evidence>
<dbReference type="SUPFAM" id="SSF81321">
    <property type="entry name" value="Family A G protein-coupled receptor-like"/>
    <property type="match status" value="1"/>
</dbReference>
<dbReference type="PRINTS" id="PR00237">
    <property type="entry name" value="GPCRRHODOPSN"/>
</dbReference>
<feature type="transmembrane region" description="Helical" evidence="10">
    <location>
        <begin position="55"/>
        <end position="78"/>
    </location>
</feature>
<dbReference type="GO" id="GO:0004930">
    <property type="term" value="F:G protein-coupled receptor activity"/>
    <property type="evidence" value="ECO:0007669"/>
    <property type="project" value="UniProtKB-KW"/>
</dbReference>
<evidence type="ECO:0000313" key="13">
    <source>
        <dbReference type="Proteomes" id="UP001374579"/>
    </source>
</evidence>
<name>A0AAN9GPU8_9CAEN</name>
<dbReference type="PANTHER" id="PTHR24243">
    <property type="entry name" value="G-PROTEIN COUPLED RECEPTOR"/>
    <property type="match status" value="1"/>
</dbReference>
<evidence type="ECO:0000259" key="11">
    <source>
        <dbReference type="PROSITE" id="PS50262"/>
    </source>
</evidence>
<sequence length="384" mass="42806">MVTSKSDIHDHLHIRDVIPKEVVITLFIFIIVLSFLGNSYVILSCVIVKHMKSTTIIFILSKSVSDLLVGIVVSSFALTQTLFSSGQSSGLRCQLPVYIEYTCIAASVFSLVALGVDRYIAVVHPINKKITCKRAVLLVVALWIFSVLFSLQLTYQYKYNHLGENKPCSLLIEDKDEHVLFLSIDFGILFVVPSIVLSYMYTKIAQNLRTRRSGATENVRHKRKVVKYLIISLAAFFLSWCPFYIGDIVGDSLKRSGNEEKHAIVHGRFYLILKFTFAVMALGSSFVSPLIYIIFFSSIRRGAKVTIMRMLGTPAIDPQHNCSALLTMRSTKKRTGCSQTQPASLTRFSAADPTSPPGMSSTGDRTSSDRDSYVSITSVKRKTS</sequence>
<evidence type="ECO:0000256" key="5">
    <source>
        <dbReference type="ARBA" id="ARBA00023136"/>
    </source>
</evidence>
<feature type="transmembrane region" description="Helical" evidence="10">
    <location>
        <begin position="136"/>
        <end position="155"/>
    </location>
</feature>
<dbReference type="Gene3D" id="1.20.1070.10">
    <property type="entry name" value="Rhodopsin 7-helix transmembrane proteins"/>
    <property type="match status" value="1"/>
</dbReference>
<evidence type="ECO:0000256" key="8">
    <source>
        <dbReference type="RuleBase" id="RU000688"/>
    </source>
</evidence>
<keyword evidence="13" id="KW-1185">Reference proteome</keyword>
<feature type="transmembrane region" description="Helical" evidence="10">
    <location>
        <begin position="98"/>
        <end position="116"/>
    </location>
</feature>